<keyword evidence="3" id="KW-0732">Signal</keyword>
<sequence length="417" mass="43049">MPRRTGIAAVLACLLLAGCAPAVPAPVPDTAAGPATPSPGTTAPTGAAAPSPAGPTPDAVGREAGCPGVRCASLLLTGDLLLHEKLWDQAAADAAKTGNAPLDFGPMLAAQRKYVAASDLAVCHLETPVGQPRGPFSAYPSFNVPPQILTAVKDTGYDACTTASNHSLDAGTAGVKRTLDTLDKVGLAHTGSYRSAKEAAEVHLLQAGAVRIAIVAGTYALNGAVPEHPWQVDALDTAAMTAKARRARAAGADLVVAAMHAGDEYSNRPNSQQRQVAHALAESGEFDLVYGHHSHSVQPIEKYHRTWIVYGLGNTLAAHATPNVLNTEGLMVRARFSQAGDGAWSVSRLAWVPATWDGPKHRWCPLALDAPAIKDPARRACVSAGADAASRARTKATVESLGAAKAGAAEWLISQEP</sequence>
<dbReference type="Gene3D" id="3.60.21.10">
    <property type="match status" value="1"/>
</dbReference>
<reference evidence="5" key="1">
    <citation type="submission" date="2022-01" db="EMBL/GenBank/DDBJ databases">
        <authorList>
            <person name="Jo J.-H."/>
            <person name="Im W.-T."/>
        </authorList>
    </citation>
    <scope>NUCLEOTIDE SEQUENCE</scope>
    <source>
        <strain evidence="5">I2-34</strain>
    </source>
</reference>
<comment type="similarity">
    <text evidence="1">Belongs to the CapA family.</text>
</comment>
<evidence type="ECO:0000313" key="5">
    <source>
        <dbReference type="EMBL" id="MCG2624612.1"/>
    </source>
</evidence>
<dbReference type="SMART" id="SM00854">
    <property type="entry name" value="PGA_cap"/>
    <property type="match status" value="1"/>
</dbReference>
<dbReference type="CDD" id="cd07381">
    <property type="entry name" value="MPP_CapA"/>
    <property type="match status" value="1"/>
</dbReference>
<feature type="domain" description="Capsule synthesis protein CapA" evidence="4">
    <location>
        <begin position="73"/>
        <end position="319"/>
    </location>
</feature>
<dbReference type="InterPro" id="IPR052169">
    <property type="entry name" value="CW_Biosynth-Accessory"/>
</dbReference>
<dbReference type="SUPFAM" id="SSF56300">
    <property type="entry name" value="Metallo-dependent phosphatases"/>
    <property type="match status" value="1"/>
</dbReference>
<evidence type="ECO:0000259" key="4">
    <source>
        <dbReference type="SMART" id="SM00854"/>
    </source>
</evidence>
<proteinExistence type="inferred from homology"/>
<organism evidence="5 6">
    <name type="scientific">Arthrobacter hankyongi</name>
    <dbReference type="NCBI Taxonomy" id="2904801"/>
    <lineage>
        <taxon>Bacteria</taxon>
        <taxon>Bacillati</taxon>
        <taxon>Actinomycetota</taxon>
        <taxon>Actinomycetes</taxon>
        <taxon>Micrococcales</taxon>
        <taxon>Micrococcaceae</taxon>
        <taxon>Arthrobacter</taxon>
    </lineage>
</organism>
<accession>A0ABS9LD49</accession>
<evidence type="ECO:0000256" key="1">
    <source>
        <dbReference type="ARBA" id="ARBA00005662"/>
    </source>
</evidence>
<evidence type="ECO:0000256" key="2">
    <source>
        <dbReference type="SAM" id="MobiDB-lite"/>
    </source>
</evidence>
<evidence type="ECO:0000256" key="3">
    <source>
        <dbReference type="SAM" id="SignalP"/>
    </source>
</evidence>
<evidence type="ECO:0000313" key="6">
    <source>
        <dbReference type="Proteomes" id="UP001165368"/>
    </source>
</evidence>
<feature type="chain" id="PRO_5045130108" evidence="3">
    <location>
        <begin position="23"/>
        <end position="417"/>
    </location>
</feature>
<dbReference type="EMBL" id="JAKLTQ010000028">
    <property type="protein sequence ID" value="MCG2624612.1"/>
    <property type="molecule type" value="Genomic_DNA"/>
</dbReference>
<dbReference type="PROSITE" id="PS51257">
    <property type="entry name" value="PROKAR_LIPOPROTEIN"/>
    <property type="match status" value="1"/>
</dbReference>
<dbReference type="PANTHER" id="PTHR33393">
    <property type="entry name" value="POLYGLUTAMINE SYNTHESIS ACCESSORY PROTEIN RV0574C-RELATED"/>
    <property type="match status" value="1"/>
</dbReference>
<dbReference type="PANTHER" id="PTHR33393:SF13">
    <property type="entry name" value="PGA BIOSYNTHESIS PROTEIN CAPA"/>
    <property type="match status" value="1"/>
</dbReference>
<keyword evidence="6" id="KW-1185">Reference proteome</keyword>
<dbReference type="RefSeq" id="WP_237826770.1">
    <property type="nucleotide sequence ID" value="NZ_JAKLTQ010000028.1"/>
</dbReference>
<gene>
    <name evidence="5" type="ORF">LVY72_22240</name>
</gene>
<feature type="compositionally biased region" description="Low complexity" evidence="2">
    <location>
        <begin position="30"/>
        <end position="59"/>
    </location>
</feature>
<dbReference type="InterPro" id="IPR019079">
    <property type="entry name" value="Capsule_synth_CapA"/>
</dbReference>
<dbReference type="Proteomes" id="UP001165368">
    <property type="component" value="Unassembled WGS sequence"/>
</dbReference>
<feature type="signal peptide" evidence="3">
    <location>
        <begin position="1"/>
        <end position="22"/>
    </location>
</feature>
<dbReference type="Pfam" id="PF09587">
    <property type="entry name" value="PGA_cap"/>
    <property type="match status" value="1"/>
</dbReference>
<feature type="region of interest" description="Disordered" evidence="2">
    <location>
        <begin position="30"/>
        <end position="62"/>
    </location>
</feature>
<name>A0ABS9LD49_9MICC</name>
<protein>
    <submittedName>
        <fullName evidence="5">CapA family protein</fullName>
    </submittedName>
</protein>
<comment type="caution">
    <text evidence="5">The sequence shown here is derived from an EMBL/GenBank/DDBJ whole genome shotgun (WGS) entry which is preliminary data.</text>
</comment>
<dbReference type="InterPro" id="IPR029052">
    <property type="entry name" value="Metallo-depent_PP-like"/>
</dbReference>